<protein>
    <submittedName>
        <fullName evidence="1">Uncharacterized protein</fullName>
    </submittedName>
</protein>
<proteinExistence type="predicted"/>
<sequence>MCRSALKQAYTAERTTLASTVAATSMTTGLSQTTKRGLDARTLLCTYGDATNSSTVFPPDGLCDLIFFDSAYKGYKNVPLMQGSFEDNIKVFLSAAQGYQNTEFGVAFAYKAVYTPTLFISQGHYAFGDNELPDCKMVPPTMLQKPAASQGYTYDLVCTSSFFRKKLKYFDSLEAAYTVNVFKKTMFVYDNEKGLCTKMCRLKSQNDNLQFGIAVFDLDYEDYNNSCTDLNVFGAFSRLKMVRKLVDYFRTPSASGARCESDVPCPKGAAN</sequence>
<dbReference type="Proteomes" id="UP001321473">
    <property type="component" value="Unassembled WGS sequence"/>
</dbReference>
<gene>
    <name evidence="1" type="ORF">V5799_000784</name>
</gene>
<accession>A0AAQ4D223</accession>
<dbReference type="EMBL" id="JARKHS020036181">
    <property type="protein sequence ID" value="KAK8756513.1"/>
    <property type="molecule type" value="Genomic_DNA"/>
</dbReference>
<reference evidence="1 2" key="1">
    <citation type="journal article" date="2023" name="Arcadia Sci">
        <title>De novo assembly of a long-read Amblyomma americanum tick genome.</title>
        <authorList>
            <person name="Chou S."/>
            <person name="Poskanzer K.E."/>
            <person name="Rollins M."/>
            <person name="Thuy-Boun P.S."/>
        </authorList>
    </citation>
    <scope>NUCLEOTIDE SEQUENCE [LARGE SCALE GENOMIC DNA]</scope>
    <source>
        <strain evidence="1">F_SG_1</strain>
        <tissue evidence="1">Salivary glands</tissue>
    </source>
</reference>
<organism evidence="1 2">
    <name type="scientific">Amblyomma americanum</name>
    <name type="common">Lone star tick</name>
    <dbReference type="NCBI Taxonomy" id="6943"/>
    <lineage>
        <taxon>Eukaryota</taxon>
        <taxon>Metazoa</taxon>
        <taxon>Ecdysozoa</taxon>
        <taxon>Arthropoda</taxon>
        <taxon>Chelicerata</taxon>
        <taxon>Arachnida</taxon>
        <taxon>Acari</taxon>
        <taxon>Parasitiformes</taxon>
        <taxon>Ixodida</taxon>
        <taxon>Ixodoidea</taxon>
        <taxon>Ixodidae</taxon>
        <taxon>Amblyomminae</taxon>
        <taxon>Amblyomma</taxon>
    </lineage>
</organism>
<keyword evidence="2" id="KW-1185">Reference proteome</keyword>
<evidence type="ECO:0000313" key="1">
    <source>
        <dbReference type="EMBL" id="KAK8756513.1"/>
    </source>
</evidence>
<dbReference type="AlphaFoldDB" id="A0AAQ4D223"/>
<name>A0AAQ4D223_AMBAM</name>
<evidence type="ECO:0000313" key="2">
    <source>
        <dbReference type="Proteomes" id="UP001321473"/>
    </source>
</evidence>
<comment type="caution">
    <text evidence="1">The sequence shown here is derived from an EMBL/GenBank/DDBJ whole genome shotgun (WGS) entry which is preliminary data.</text>
</comment>